<dbReference type="InterPro" id="IPR037377">
    <property type="entry name" value="GTE_bromo"/>
</dbReference>
<feature type="coiled-coil region" evidence="8">
    <location>
        <begin position="459"/>
        <end position="494"/>
    </location>
</feature>
<evidence type="ECO:0000256" key="3">
    <source>
        <dbReference type="ARBA" id="ARBA00023054"/>
    </source>
</evidence>
<feature type="domain" description="Bromo" evidence="10">
    <location>
        <begin position="90"/>
        <end position="162"/>
    </location>
</feature>
<feature type="compositionally biased region" description="Polar residues" evidence="9">
    <location>
        <begin position="244"/>
        <end position="259"/>
    </location>
</feature>
<organism evidence="11 12">
    <name type="scientific">Quillaja saponaria</name>
    <name type="common">Soap bark tree</name>
    <dbReference type="NCBI Taxonomy" id="32244"/>
    <lineage>
        <taxon>Eukaryota</taxon>
        <taxon>Viridiplantae</taxon>
        <taxon>Streptophyta</taxon>
        <taxon>Embryophyta</taxon>
        <taxon>Tracheophyta</taxon>
        <taxon>Spermatophyta</taxon>
        <taxon>Magnoliopsida</taxon>
        <taxon>eudicotyledons</taxon>
        <taxon>Gunneridae</taxon>
        <taxon>Pentapetalae</taxon>
        <taxon>rosids</taxon>
        <taxon>fabids</taxon>
        <taxon>Fabales</taxon>
        <taxon>Quillajaceae</taxon>
        <taxon>Quillaja</taxon>
    </lineage>
</organism>
<dbReference type="AlphaFoldDB" id="A0AAD7P9B2"/>
<feature type="compositionally biased region" description="Basic and acidic residues" evidence="9">
    <location>
        <begin position="35"/>
        <end position="50"/>
    </location>
</feature>
<dbReference type="Proteomes" id="UP001163823">
    <property type="component" value="Chromosome 13"/>
</dbReference>
<comment type="subcellular location">
    <subcellularLocation>
        <location evidence="1">Nucleus</location>
    </subcellularLocation>
</comment>
<dbReference type="SMART" id="SM00297">
    <property type="entry name" value="BROMO"/>
    <property type="match status" value="1"/>
</dbReference>
<evidence type="ECO:0000256" key="1">
    <source>
        <dbReference type="ARBA" id="ARBA00004123"/>
    </source>
</evidence>
<dbReference type="PROSITE" id="PS50014">
    <property type="entry name" value="BROMODOMAIN_2"/>
    <property type="match status" value="1"/>
</dbReference>
<dbReference type="GO" id="GO:0005634">
    <property type="term" value="C:nucleus"/>
    <property type="evidence" value="ECO:0007669"/>
    <property type="project" value="UniProtKB-SubCell"/>
</dbReference>
<evidence type="ECO:0000256" key="6">
    <source>
        <dbReference type="ARBA" id="ARBA00023242"/>
    </source>
</evidence>
<evidence type="ECO:0000313" key="11">
    <source>
        <dbReference type="EMBL" id="KAJ7947218.1"/>
    </source>
</evidence>
<proteinExistence type="predicted"/>
<dbReference type="Pfam" id="PF00439">
    <property type="entry name" value="Bromodomain"/>
    <property type="match status" value="1"/>
</dbReference>
<gene>
    <name evidence="11" type="ORF">O6P43_032054</name>
</gene>
<feature type="region of interest" description="Disordered" evidence="9">
    <location>
        <begin position="35"/>
        <end position="76"/>
    </location>
</feature>
<dbReference type="Gene3D" id="1.20.920.10">
    <property type="entry name" value="Bromodomain-like"/>
    <property type="match status" value="1"/>
</dbReference>
<protein>
    <submittedName>
        <fullName evidence="11">Transcription factor GTE12</fullName>
    </submittedName>
</protein>
<evidence type="ECO:0000256" key="8">
    <source>
        <dbReference type="SAM" id="Coils"/>
    </source>
</evidence>
<keyword evidence="5" id="KW-0804">Transcription</keyword>
<evidence type="ECO:0000313" key="12">
    <source>
        <dbReference type="Proteomes" id="UP001163823"/>
    </source>
</evidence>
<accession>A0AAD7P9B2</accession>
<evidence type="ECO:0000259" key="10">
    <source>
        <dbReference type="PROSITE" id="PS50014"/>
    </source>
</evidence>
<dbReference type="PANTHER" id="PTHR46136">
    <property type="entry name" value="TRANSCRIPTION FACTOR GTE8"/>
    <property type="match status" value="1"/>
</dbReference>
<dbReference type="InterPro" id="IPR052442">
    <property type="entry name" value="Env_Response_Regulator"/>
</dbReference>
<name>A0AAD7P9B2_QUISA</name>
<feature type="region of interest" description="Disordered" evidence="9">
    <location>
        <begin position="240"/>
        <end position="259"/>
    </location>
</feature>
<dbReference type="InterPro" id="IPR001487">
    <property type="entry name" value="Bromodomain"/>
</dbReference>
<dbReference type="SUPFAM" id="SSF47370">
    <property type="entry name" value="Bromodomain"/>
    <property type="match status" value="1"/>
</dbReference>
<keyword evidence="6" id="KW-0539">Nucleus</keyword>
<comment type="caution">
    <text evidence="11">The sequence shown here is derived from an EMBL/GenBank/DDBJ whole genome shotgun (WGS) entry which is preliminary data.</text>
</comment>
<dbReference type="InterPro" id="IPR036427">
    <property type="entry name" value="Bromodomain-like_sf"/>
</dbReference>
<dbReference type="EMBL" id="JARAOO010000013">
    <property type="protein sequence ID" value="KAJ7947218.1"/>
    <property type="molecule type" value="Genomic_DNA"/>
</dbReference>
<keyword evidence="2" id="KW-0805">Transcription regulation</keyword>
<evidence type="ECO:0000256" key="7">
    <source>
        <dbReference type="PROSITE-ProRule" id="PRU00035"/>
    </source>
</evidence>
<keyword evidence="3 8" id="KW-0175">Coiled coil</keyword>
<dbReference type="PANTHER" id="PTHR46136:SF19">
    <property type="entry name" value="TRANSCRIPTION FACTOR GTE12"/>
    <property type="match status" value="1"/>
</dbReference>
<keyword evidence="12" id="KW-1185">Reference proteome</keyword>
<evidence type="ECO:0000256" key="5">
    <source>
        <dbReference type="ARBA" id="ARBA00023163"/>
    </source>
</evidence>
<dbReference type="KEGG" id="qsa:O6P43_032054"/>
<reference evidence="11" key="1">
    <citation type="journal article" date="2023" name="Science">
        <title>Elucidation of the pathway for biosynthesis of saponin adjuvants from the soapbark tree.</title>
        <authorList>
            <person name="Reed J."/>
            <person name="Orme A."/>
            <person name="El-Demerdash A."/>
            <person name="Owen C."/>
            <person name="Martin L.B.B."/>
            <person name="Misra R.C."/>
            <person name="Kikuchi S."/>
            <person name="Rejzek M."/>
            <person name="Martin A.C."/>
            <person name="Harkess A."/>
            <person name="Leebens-Mack J."/>
            <person name="Louveau T."/>
            <person name="Stephenson M.J."/>
            <person name="Osbourn A."/>
        </authorList>
    </citation>
    <scope>NUCLEOTIDE SEQUENCE</scope>
    <source>
        <strain evidence="11">S10</strain>
    </source>
</reference>
<dbReference type="PRINTS" id="PR00503">
    <property type="entry name" value="BROMODOMAIN"/>
</dbReference>
<dbReference type="CDD" id="cd05506">
    <property type="entry name" value="Bromo_plant1"/>
    <property type="match status" value="1"/>
</dbReference>
<keyword evidence="4 7" id="KW-0103">Bromodomain</keyword>
<evidence type="ECO:0000256" key="4">
    <source>
        <dbReference type="ARBA" id="ARBA00023117"/>
    </source>
</evidence>
<evidence type="ECO:0000256" key="9">
    <source>
        <dbReference type="SAM" id="MobiDB-lite"/>
    </source>
</evidence>
<evidence type="ECO:0000256" key="2">
    <source>
        <dbReference type="ARBA" id="ARBA00023015"/>
    </source>
</evidence>
<sequence>MIATETIMPSTKLKIKLATKRIEVDPGMQCEYRQESDIDERGHSISKEKISVPGANKRGPPGVIESQKQKRQKMDRRGALHCSTILKSLMNHKYKWVFVEPVDPVALRIPDYFSVISKPMDLGTIKSKLGKNLYSSIQEFAADVRLTFSNAMQYNPPGNDVHEMAIQMSNFFERRWKDIEKKLKLEISKDCQERSTSRTTNDIIDVRQNCHLKVPLEKDFLPKRSISSEDKNVQTRFAARDSEVNVSTSSDMSHNSGENLLKGRTSTGCGDAFSSVKANRLKCLDAHKCGTCGSNICPCVIHSDSTHASSDISSEGSEGRDLYACDADFLRPDRQPKGISPSLMCKSKQDSDGAVSALDSENMCLSSQLATPDTDAATGGWSTPLFDVQLSPKKALRAAMLKSRFADTILKAQQKTLLDHGDKGDPLKMQQEKERLERMQLEEKARIEAQIKAAEAAAMLRAEEELKKRRQKEREAARAALQKMEKTVEIEQNLEILKELEKLSGCSLSYRNFSVKDGSRVPMGGARIRSPLERLGLFMKDEYLADDGEVLNGFGEEGEILF</sequence>